<dbReference type="RefSeq" id="WP_404747510.1">
    <property type="nucleotide sequence ID" value="NZ_JBJDQH010000010.1"/>
</dbReference>
<feature type="chain" id="PRO_5046835055" description="Lipoprotein" evidence="1">
    <location>
        <begin position="23"/>
        <end position="274"/>
    </location>
</feature>
<accession>A0ABW8LTZ3</accession>
<dbReference type="Proteomes" id="UP001620295">
    <property type="component" value="Unassembled WGS sequence"/>
</dbReference>
<evidence type="ECO:0000256" key="1">
    <source>
        <dbReference type="SAM" id="SignalP"/>
    </source>
</evidence>
<proteinExistence type="predicted"/>
<evidence type="ECO:0000313" key="2">
    <source>
        <dbReference type="EMBL" id="MFK4269053.1"/>
    </source>
</evidence>
<dbReference type="PROSITE" id="PS51257">
    <property type="entry name" value="PROKAR_LIPOPROTEIN"/>
    <property type="match status" value="1"/>
</dbReference>
<gene>
    <name evidence="2" type="ORF">ACI2L5_29545</name>
</gene>
<dbReference type="SUPFAM" id="SSF89392">
    <property type="entry name" value="Prokaryotic lipoproteins and lipoprotein localization factors"/>
    <property type="match status" value="1"/>
</dbReference>
<dbReference type="InterPro" id="IPR029046">
    <property type="entry name" value="LolA/LolB/LppX"/>
</dbReference>
<name>A0ABW8LTZ3_9ACTN</name>
<dbReference type="Gene3D" id="2.50.20.20">
    <property type="match status" value="1"/>
</dbReference>
<dbReference type="EMBL" id="JBJDQH010000010">
    <property type="protein sequence ID" value="MFK4269053.1"/>
    <property type="molecule type" value="Genomic_DNA"/>
</dbReference>
<keyword evidence="1" id="KW-0732">Signal</keyword>
<comment type="caution">
    <text evidence="2">The sequence shown here is derived from an EMBL/GenBank/DDBJ whole genome shotgun (WGS) entry which is preliminary data.</text>
</comment>
<sequence length="274" mass="29159">MRRATTHALRACAAATALLALATGCSSDEQDDSAAKAAKKDPGKTATEAVRAAVTKVRGTSADIHGTVAIAEGETRYTISVDGPFDLAKDKGKLSVDFPGGAIDHVDEVFDGDTVYVSEVQGADDGTWGSAARDKVEAHYLLRAPLNDPEHYLRQISAMRKVERFGSDETVGGVPTTRYRGSIDHGTLTLRLADKPRKGAEQIRDAQGTDLPVFADAWVDRQGRLVRLKMTYRMATVSVTTTVTLSAFGKPVKVTAPDASRTVPVTLKGGVLFG</sequence>
<protein>
    <recommendedName>
        <fullName evidence="4">Lipoprotein</fullName>
    </recommendedName>
</protein>
<evidence type="ECO:0000313" key="3">
    <source>
        <dbReference type="Proteomes" id="UP001620295"/>
    </source>
</evidence>
<feature type="signal peptide" evidence="1">
    <location>
        <begin position="1"/>
        <end position="22"/>
    </location>
</feature>
<organism evidence="2 3">
    <name type="scientific">Streptomyces milbemycinicus</name>
    <dbReference type="NCBI Taxonomy" id="476552"/>
    <lineage>
        <taxon>Bacteria</taxon>
        <taxon>Bacillati</taxon>
        <taxon>Actinomycetota</taxon>
        <taxon>Actinomycetes</taxon>
        <taxon>Kitasatosporales</taxon>
        <taxon>Streptomycetaceae</taxon>
        <taxon>Streptomyces</taxon>
    </lineage>
</organism>
<reference evidence="2 3" key="1">
    <citation type="submission" date="2024-11" db="EMBL/GenBank/DDBJ databases">
        <title>The Natural Products Discovery Center: Release of the First 8490 Sequenced Strains for Exploring Actinobacteria Biosynthetic Diversity.</title>
        <authorList>
            <person name="Kalkreuter E."/>
            <person name="Kautsar S.A."/>
            <person name="Yang D."/>
            <person name="Bader C.D."/>
            <person name="Teijaro C.N."/>
            <person name="Fluegel L."/>
            <person name="Davis C.M."/>
            <person name="Simpson J.R."/>
            <person name="Lauterbach L."/>
            <person name="Steele A.D."/>
            <person name="Gui C."/>
            <person name="Meng S."/>
            <person name="Li G."/>
            <person name="Viehrig K."/>
            <person name="Ye F."/>
            <person name="Su P."/>
            <person name="Kiefer A.F."/>
            <person name="Nichols A."/>
            <person name="Cepeda A.J."/>
            <person name="Yan W."/>
            <person name="Fan B."/>
            <person name="Jiang Y."/>
            <person name="Adhikari A."/>
            <person name="Zheng C.-J."/>
            <person name="Schuster L."/>
            <person name="Cowan T.M."/>
            <person name="Smanski M.J."/>
            <person name="Chevrette M.G."/>
            <person name="De Carvalho L.P.S."/>
            <person name="Shen B."/>
        </authorList>
    </citation>
    <scope>NUCLEOTIDE SEQUENCE [LARGE SCALE GENOMIC DNA]</scope>
    <source>
        <strain evidence="2 3">NPDC020863</strain>
    </source>
</reference>
<evidence type="ECO:0008006" key="4">
    <source>
        <dbReference type="Google" id="ProtNLM"/>
    </source>
</evidence>
<keyword evidence="3" id="KW-1185">Reference proteome</keyword>